<feature type="non-terminal residue" evidence="1">
    <location>
        <position position="1"/>
    </location>
</feature>
<sequence>GGDQNWQTYGIIFKNVQSRSGNSGSSLW</sequence>
<keyword evidence="2" id="KW-1185">Reference proteome</keyword>
<evidence type="ECO:0000313" key="1">
    <source>
        <dbReference type="EMBL" id="CAG7820480.1"/>
    </source>
</evidence>
<organism evidence="1 2">
    <name type="scientific">Allacma fusca</name>
    <dbReference type="NCBI Taxonomy" id="39272"/>
    <lineage>
        <taxon>Eukaryota</taxon>
        <taxon>Metazoa</taxon>
        <taxon>Ecdysozoa</taxon>
        <taxon>Arthropoda</taxon>
        <taxon>Hexapoda</taxon>
        <taxon>Collembola</taxon>
        <taxon>Symphypleona</taxon>
        <taxon>Sminthuridae</taxon>
        <taxon>Allacma</taxon>
    </lineage>
</organism>
<protein>
    <submittedName>
        <fullName evidence="1">Uncharacterized protein</fullName>
    </submittedName>
</protein>
<dbReference type="EMBL" id="CAJVCH010479802">
    <property type="protein sequence ID" value="CAG7820480.1"/>
    <property type="molecule type" value="Genomic_DNA"/>
</dbReference>
<evidence type="ECO:0000313" key="2">
    <source>
        <dbReference type="Proteomes" id="UP000708208"/>
    </source>
</evidence>
<reference evidence="1" key="1">
    <citation type="submission" date="2021-06" db="EMBL/GenBank/DDBJ databases">
        <authorList>
            <person name="Hodson N. C."/>
            <person name="Mongue J. A."/>
            <person name="Jaron S. K."/>
        </authorList>
    </citation>
    <scope>NUCLEOTIDE SEQUENCE</scope>
</reference>
<name>A0A8J2PMV7_9HEXA</name>
<proteinExistence type="predicted"/>
<dbReference type="AlphaFoldDB" id="A0A8J2PMV7"/>
<dbReference type="Proteomes" id="UP000708208">
    <property type="component" value="Unassembled WGS sequence"/>
</dbReference>
<comment type="caution">
    <text evidence="1">The sequence shown here is derived from an EMBL/GenBank/DDBJ whole genome shotgun (WGS) entry which is preliminary data.</text>
</comment>
<accession>A0A8J2PMV7</accession>
<gene>
    <name evidence="1" type="ORF">AFUS01_LOCUS30870</name>
</gene>